<keyword evidence="7" id="KW-1185">Reference proteome</keyword>
<dbReference type="InterPro" id="IPR050469">
    <property type="entry name" value="Diguanylate_Cyclase"/>
</dbReference>
<comment type="cofactor">
    <cofactor evidence="1">
        <name>Mg(2+)</name>
        <dbReference type="ChEBI" id="CHEBI:18420"/>
    </cofactor>
</comment>
<dbReference type="FunFam" id="3.30.70.270:FF:000001">
    <property type="entry name" value="Diguanylate cyclase domain protein"/>
    <property type="match status" value="1"/>
</dbReference>
<dbReference type="EC" id="2.7.7.65" evidence="2"/>
<dbReference type="PROSITE" id="PS50887">
    <property type="entry name" value="GGDEF"/>
    <property type="match status" value="1"/>
</dbReference>
<dbReference type="Proteomes" id="UP000268973">
    <property type="component" value="Unassembled WGS sequence"/>
</dbReference>
<dbReference type="RefSeq" id="WP_126575334.1">
    <property type="nucleotide sequence ID" value="NZ_RXZH01000008.1"/>
</dbReference>
<keyword evidence="4" id="KW-0812">Transmembrane</keyword>
<dbReference type="Pfam" id="PF00990">
    <property type="entry name" value="GGDEF"/>
    <property type="match status" value="1"/>
</dbReference>
<name>A0A432CT62_9VIBR</name>
<evidence type="ECO:0000256" key="3">
    <source>
        <dbReference type="ARBA" id="ARBA00034247"/>
    </source>
</evidence>
<feature type="transmembrane region" description="Helical" evidence="4">
    <location>
        <begin position="86"/>
        <end position="106"/>
    </location>
</feature>
<dbReference type="GO" id="GO:0052621">
    <property type="term" value="F:diguanylate cyclase activity"/>
    <property type="evidence" value="ECO:0007669"/>
    <property type="project" value="UniProtKB-EC"/>
</dbReference>
<dbReference type="NCBIfam" id="TIGR00254">
    <property type="entry name" value="GGDEF"/>
    <property type="match status" value="1"/>
</dbReference>
<evidence type="ECO:0000313" key="7">
    <source>
        <dbReference type="Proteomes" id="UP000268973"/>
    </source>
</evidence>
<feature type="transmembrane region" description="Helical" evidence="4">
    <location>
        <begin position="113"/>
        <end position="133"/>
    </location>
</feature>
<sequence>MNSILVNEVSRRKHLEVIDGFPVIALIHSLLAVIVVAISLYSYGLTHQLMIWIGLFPTVIGCRFIADKLLRPQLVAGELNKLSWIALMATRSLLGFVWAVGTIWFIQIDPERNLLAATIWCTALAYAGTIFHVNSIPSLQTYFWSLMAPLSLYFALELHLYFEVVVITIAGIVYVTLYTKVLHSKATTRISETVQKERLIEELSEANHQIKMLAQKDALTGLKNRMYFNEQLEELWAKSIENRSQLSLILFDIDHFKAFNDNYGHLAGDKAIKAVADCLNHIELHTSKAFFARVGGEEFIAVLPQLGLDIAIDIAEEIRLQVEQSAVPHHYSSTSEVLTVSLGVAMTEPTANTHINDLFEQADQALYRAKEGGRNIVATTLLHPHRAAFQGQPE</sequence>
<dbReference type="GO" id="GO:1902201">
    <property type="term" value="P:negative regulation of bacterial-type flagellum-dependent cell motility"/>
    <property type="evidence" value="ECO:0007669"/>
    <property type="project" value="TreeGrafter"/>
</dbReference>
<dbReference type="SMART" id="SM00267">
    <property type="entry name" value="GGDEF"/>
    <property type="match status" value="1"/>
</dbReference>
<accession>A0A432CT62</accession>
<protein>
    <recommendedName>
        <fullName evidence="2">diguanylate cyclase</fullName>
        <ecNumber evidence="2">2.7.7.65</ecNumber>
    </recommendedName>
</protein>
<comment type="catalytic activity">
    <reaction evidence="3">
        <text>2 GTP = 3',3'-c-di-GMP + 2 diphosphate</text>
        <dbReference type="Rhea" id="RHEA:24898"/>
        <dbReference type="ChEBI" id="CHEBI:33019"/>
        <dbReference type="ChEBI" id="CHEBI:37565"/>
        <dbReference type="ChEBI" id="CHEBI:58805"/>
        <dbReference type="EC" id="2.7.7.65"/>
    </reaction>
</comment>
<dbReference type="PANTHER" id="PTHR45138:SF9">
    <property type="entry name" value="DIGUANYLATE CYCLASE DGCM-RELATED"/>
    <property type="match status" value="1"/>
</dbReference>
<proteinExistence type="predicted"/>
<dbReference type="InterPro" id="IPR029787">
    <property type="entry name" value="Nucleotide_cyclase"/>
</dbReference>
<evidence type="ECO:0000259" key="5">
    <source>
        <dbReference type="PROSITE" id="PS50887"/>
    </source>
</evidence>
<dbReference type="OrthoDB" id="9803824at2"/>
<dbReference type="GO" id="GO:0043709">
    <property type="term" value="P:cell adhesion involved in single-species biofilm formation"/>
    <property type="evidence" value="ECO:0007669"/>
    <property type="project" value="TreeGrafter"/>
</dbReference>
<evidence type="ECO:0000256" key="4">
    <source>
        <dbReference type="SAM" id="Phobius"/>
    </source>
</evidence>
<dbReference type="EMBL" id="RXZH01000008">
    <property type="protein sequence ID" value="RTZ14419.1"/>
    <property type="molecule type" value="Genomic_DNA"/>
</dbReference>
<evidence type="ECO:0000256" key="2">
    <source>
        <dbReference type="ARBA" id="ARBA00012528"/>
    </source>
</evidence>
<dbReference type="SUPFAM" id="SSF55073">
    <property type="entry name" value="Nucleotide cyclase"/>
    <property type="match status" value="1"/>
</dbReference>
<gene>
    <name evidence="6" type="ORF">EJ063_16015</name>
</gene>
<dbReference type="GO" id="GO:0005886">
    <property type="term" value="C:plasma membrane"/>
    <property type="evidence" value="ECO:0007669"/>
    <property type="project" value="TreeGrafter"/>
</dbReference>
<feature type="transmembrane region" description="Helical" evidence="4">
    <location>
        <begin position="20"/>
        <end position="42"/>
    </location>
</feature>
<dbReference type="PANTHER" id="PTHR45138">
    <property type="entry name" value="REGULATORY COMPONENTS OF SENSORY TRANSDUCTION SYSTEM"/>
    <property type="match status" value="1"/>
</dbReference>
<keyword evidence="4" id="KW-0472">Membrane</keyword>
<dbReference type="InterPro" id="IPR043128">
    <property type="entry name" value="Rev_trsase/Diguanyl_cyclase"/>
</dbReference>
<keyword evidence="4" id="KW-1133">Transmembrane helix</keyword>
<feature type="transmembrane region" description="Helical" evidence="4">
    <location>
        <begin position="153"/>
        <end position="177"/>
    </location>
</feature>
<evidence type="ECO:0000313" key="6">
    <source>
        <dbReference type="EMBL" id="RTZ14419.1"/>
    </source>
</evidence>
<dbReference type="CDD" id="cd01949">
    <property type="entry name" value="GGDEF"/>
    <property type="match status" value="1"/>
</dbReference>
<dbReference type="AlphaFoldDB" id="A0A432CT62"/>
<feature type="transmembrane region" description="Helical" evidence="4">
    <location>
        <begin position="49"/>
        <end position="66"/>
    </location>
</feature>
<dbReference type="InterPro" id="IPR000160">
    <property type="entry name" value="GGDEF_dom"/>
</dbReference>
<comment type="caution">
    <text evidence="6">The sequence shown here is derived from an EMBL/GenBank/DDBJ whole genome shotgun (WGS) entry which is preliminary data.</text>
</comment>
<dbReference type="Gene3D" id="3.30.70.270">
    <property type="match status" value="1"/>
</dbReference>
<feature type="domain" description="GGDEF" evidence="5">
    <location>
        <begin position="244"/>
        <end position="382"/>
    </location>
</feature>
<evidence type="ECO:0000256" key="1">
    <source>
        <dbReference type="ARBA" id="ARBA00001946"/>
    </source>
</evidence>
<reference evidence="6 7" key="1">
    <citation type="submission" date="2018-12" db="EMBL/GenBank/DDBJ databases">
        <title>Vibrio sp. isolated from China Sea.</title>
        <authorList>
            <person name="Li Y."/>
        </authorList>
    </citation>
    <scope>NUCLEOTIDE SEQUENCE [LARGE SCALE GENOMIC DNA]</scope>
    <source>
        <strain evidence="6 7">BEI207</strain>
    </source>
</reference>
<organism evidence="6 7">
    <name type="scientific">Vibrio aquaticus</name>
    <dbReference type="NCBI Taxonomy" id="2496559"/>
    <lineage>
        <taxon>Bacteria</taxon>
        <taxon>Pseudomonadati</taxon>
        <taxon>Pseudomonadota</taxon>
        <taxon>Gammaproteobacteria</taxon>
        <taxon>Vibrionales</taxon>
        <taxon>Vibrionaceae</taxon>
        <taxon>Vibrio</taxon>
    </lineage>
</organism>